<reference evidence="1" key="1">
    <citation type="journal article" date="2014" name="Front. Microbiol.">
        <title>High frequency of phylogenetically diverse reductive dehalogenase-homologous genes in deep subseafloor sedimentary metagenomes.</title>
        <authorList>
            <person name="Kawai M."/>
            <person name="Futagami T."/>
            <person name="Toyoda A."/>
            <person name="Takaki Y."/>
            <person name="Nishi S."/>
            <person name="Hori S."/>
            <person name="Arai W."/>
            <person name="Tsubouchi T."/>
            <person name="Morono Y."/>
            <person name="Uchiyama I."/>
            <person name="Ito T."/>
            <person name="Fujiyama A."/>
            <person name="Inagaki F."/>
            <person name="Takami H."/>
        </authorList>
    </citation>
    <scope>NUCLEOTIDE SEQUENCE</scope>
    <source>
        <strain evidence="1">Expedition CK06-06</strain>
    </source>
</reference>
<gene>
    <name evidence="1" type="ORF">S01H1_20015</name>
</gene>
<dbReference type="AlphaFoldDB" id="X0TY96"/>
<dbReference type="InterPro" id="IPR009241">
    <property type="entry name" value="HigB-like"/>
</dbReference>
<evidence type="ECO:0000313" key="1">
    <source>
        <dbReference type="EMBL" id="GAF98269.1"/>
    </source>
</evidence>
<evidence type="ECO:0008006" key="2">
    <source>
        <dbReference type="Google" id="ProtNLM"/>
    </source>
</evidence>
<protein>
    <recommendedName>
        <fullName evidence="2">Addiction module toxin RelE</fullName>
    </recommendedName>
</protein>
<comment type="caution">
    <text evidence="1">The sequence shown here is derived from an EMBL/GenBank/DDBJ whole genome shotgun (WGS) entry which is preliminary data.</text>
</comment>
<dbReference type="EMBL" id="BARS01010891">
    <property type="protein sequence ID" value="GAF98269.1"/>
    <property type="molecule type" value="Genomic_DNA"/>
</dbReference>
<organism evidence="1">
    <name type="scientific">marine sediment metagenome</name>
    <dbReference type="NCBI Taxonomy" id="412755"/>
    <lineage>
        <taxon>unclassified sequences</taxon>
        <taxon>metagenomes</taxon>
        <taxon>ecological metagenomes</taxon>
    </lineage>
</organism>
<sequence>MQSRGRPIRVFYAFDPWRQAVLLLAGDKTGDERFYETFVPKAEAIWQQYLAEEETKRG</sequence>
<proteinExistence type="predicted"/>
<dbReference type="Pfam" id="PF05973">
    <property type="entry name" value="Gp49"/>
    <property type="match status" value="1"/>
</dbReference>
<accession>X0TY96</accession>
<name>X0TY96_9ZZZZ</name>